<keyword evidence="3" id="KW-1185">Reference proteome</keyword>
<feature type="region of interest" description="Disordered" evidence="1">
    <location>
        <begin position="1"/>
        <end position="23"/>
    </location>
</feature>
<sequence>MRGPSLPREEHKSGINNVRRKSDFKDRKGKIALLSIVNAREQTAAPGTVVESMTSIPLAIII</sequence>
<evidence type="ECO:0000313" key="3">
    <source>
        <dbReference type="Proteomes" id="UP000078540"/>
    </source>
</evidence>
<name>A0A151I2B8_9HYME</name>
<protein>
    <submittedName>
        <fullName evidence="2">Uncharacterized protein</fullName>
    </submittedName>
</protein>
<dbReference type="EMBL" id="KQ976551">
    <property type="protein sequence ID" value="KYM80855.1"/>
    <property type="molecule type" value="Genomic_DNA"/>
</dbReference>
<proteinExistence type="predicted"/>
<reference evidence="2 3" key="1">
    <citation type="submission" date="2015-09" db="EMBL/GenBank/DDBJ databases">
        <title>Atta colombica WGS genome.</title>
        <authorList>
            <person name="Nygaard S."/>
            <person name="Hu H."/>
            <person name="Boomsma J."/>
            <person name="Zhang G."/>
        </authorList>
    </citation>
    <scope>NUCLEOTIDE SEQUENCE [LARGE SCALE GENOMIC DNA]</scope>
    <source>
        <strain evidence="2">Treedump-2</strain>
        <tissue evidence="2">Whole body</tissue>
    </source>
</reference>
<evidence type="ECO:0000256" key="1">
    <source>
        <dbReference type="SAM" id="MobiDB-lite"/>
    </source>
</evidence>
<accession>A0A151I2B8</accession>
<evidence type="ECO:0000313" key="2">
    <source>
        <dbReference type="EMBL" id="KYM80855.1"/>
    </source>
</evidence>
<organism evidence="2 3">
    <name type="scientific">Atta colombica</name>
    <dbReference type="NCBI Taxonomy" id="520822"/>
    <lineage>
        <taxon>Eukaryota</taxon>
        <taxon>Metazoa</taxon>
        <taxon>Ecdysozoa</taxon>
        <taxon>Arthropoda</taxon>
        <taxon>Hexapoda</taxon>
        <taxon>Insecta</taxon>
        <taxon>Pterygota</taxon>
        <taxon>Neoptera</taxon>
        <taxon>Endopterygota</taxon>
        <taxon>Hymenoptera</taxon>
        <taxon>Apocrita</taxon>
        <taxon>Aculeata</taxon>
        <taxon>Formicoidea</taxon>
        <taxon>Formicidae</taxon>
        <taxon>Myrmicinae</taxon>
        <taxon>Atta</taxon>
    </lineage>
</organism>
<gene>
    <name evidence="2" type="ORF">ALC53_08668</name>
</gene>
<dbReference type="AlphaFoldDB" id="A0A151I2B8"/>
<dbReference type="Proteomes" id="UP000078540">
    <property type="component" value="Unassembled WGS sequence"/>
</dbReference>